<feature type="transmembrane region" description="Helical" evidence="5">
    <location>
        <begin position="92"/>
        <end position="110"/>
    </location>
</feature>
<dbReference type="RefSeq" id="WP_290140640.1">
    <property type="nucleotide sequence ID" value="NZ_CP101620.1"/>
</dbReference>
<feature type="transmembrane region" description="Helical" evidence="5">
    <location>
        <begin position="12"/>
        <end position="36"/>
    </location>
</feature>
<evidence type="ECO:0000256" key="1">
    <source>
        <dbReference type="ARBA" id="ARBA00004141"/>
    </source>
</evidence>
<dbReference type="NCBIfam" id="TIGR01593">
    <property type="entry name" value="holin_tox_secr"/>
    <property type="match status" value="1"/>
</dbReference>
<evidence type="ECO:0000313" key="7">
    <source>
        <dbReference type="Proteomes" id="UP001060112"/>
    </source>
</evidence>
<proteinExistence type="predicted"/>
<organism evidence="6 7">
    <name type="scientific">Allocoprobacillus halotolerans</name>
    <dbReference type="NCBI Taxonomy" id="2944914"/>
    <lineage>
        <taxon>Bacteria</taxon>
        <taxon>Bacillati</taxon>
        <taxon>Bacillota</taxon>
        <taxon>Erysipelotrichia</taxon>
        <taxon>Erysipelotrichales</taxon>
        <taxon>Erysipelotrichaceae</taxon>
        <taxon>Allocoprobacillus</taxon>
    </lineage>
</organism>
<evidence type="ECO:0000256" key="2">
    <source>
        <dbReference type="ARBA" id="ARBA00022692"/>
    </source>
</evidence>
<keyword evidence="7" id="KW-1185">Reference proteome</keyword>
<evidence type="ECO:0000256" key="4">
    <source>
        <dbReference type="ARBA" id="ARBA00023136"/>
    </source>
</evidence>
<comment type="subcellular location">
    <subcellularLocation>
        <location evidence="1">Membrane</location>
        <topology evidence="1">Multi-pass membrane protein</topology>
    </subcellularLocation>
</comment>
<keyword evidence="2 5" id="KW-0812">Transmembrane</keyword>
<dbReference type="InterPro" id="IPR006480">
    <property type="entry name" value="Phage_holin_4_1"/>
</dbReference>
<dbReference type="Proteomes" id="UP001060112">
    <property type="component" value="Chromosome"/>
</dbReference>
<dbReference type="Pfam" id="PF05105">
    <property type="entry name" value="Phage_holin_4_1"/>
    <property type="match status" value="1"/>
</dbReference>
<sequence>MIKSLESIELIYSLILTILSTLLGEHWILFFLYLLLNIADSFTGWAKAHINKNESSWIALVGVIKKVCYWFLILVAFLIPMAMQELGDIIDIDFSVTVYLGWFVLASLIINECRSILENLVEAGCNVPEILIKGLKVASDKLEGEKQDE</sequence>
<keyword evidence="4 5" id="KW-0472">Membrane</keyword>
<dbReference type="EMBL" id="CP101620">
    <property type="protein sequence ID" value="UTY39512.1"/>
    <property type="molecule type" value="Genomic_DNA"/>
</dbReference>
<gene>
    <name evidence="6" type="ORF">NMU03_01365</name>
</gene>
<protein>
    <submittedName>
        <fullName evidence="6">Phage holin family protein</fullName>
    </submittedName>
</protein>
<evidence type="ECO:0000256" key="5">
    <source>
        <dbReference type="SAM" id="Phobius"/>
    </source>
</evidence>
<evidence type="ECO:0000256" key="3">
    <source>
        <dbReference type="ARBA" id="ARBA00022989"/>
    </source>
</evidence>
<evidence type="ECO:0000313" key="6">
    <source>
        <dbReference type="EMBL" id="UTY39512.1"/>
    </source>
</evidence>
<name>A0ABY5I6E3_9FIRM</name>
<keyword evidence="3 5" id="KW-1133">Transmembrane helix</keyword>
<feature type="transmembrane region" description="Helical" evidence="5">
    <location>
        <begin position="56"/>
        <end position="80"/>
    </location>
</feature>
<reference evidence="6" key="1">
    <citation type="submission" date="2022-07" db="EMBL/GenBank/DDBJ databases">
        <title>Faecal culturing of patients with breast cancer.</title>
        <authorList>
            <person name="Teng N.M.Y."/>
            <person name="Kiu R."/>
            <person name="Evans R."/>
            <person name="Baker D.J."/>
            <person name="Zenner C."/>
            <person name="Robinson S.D."/>
            <person name="Hall L.J."/>
        </authorList>
    </citation>
    <scope>NUCLEOTIDE SEQUENCE</scope>
    <source>
        <strain evidence="6">LH1062</strain>
    </source>
</reference>
<accession>A0ABY5I6E3</accession>